<evidence type="ECO:0000313" key="5">
    <source>
        <dbReference type="EMBL" id="MBC3765492.1"/>
    </source>
</evidence>
<dbReference type="SMART" id="SM00710">
    <property type="entry name" value="PbH1"/>
    <property type="match status" value="4"/>
</dbReference>
<dbReference type="GO" id="GO:0005975">
    <property type="term" value="P:carbohydrate metabolic process"/>
    <property type="evidence" value="ECO:0007669"/>
    <property type="project" value="InterPro"/>
</dbReference>
<dbReference type="PROSITE" id="PS51318">
    <property type="entry name" value="TAT"/>
    <property type="match status" value="1"/>
</dbReference>
<dbReference type="AlphaFoldDB" id="A0A8J6ITH0"/>
<dbReference type="InterPro" id="IPR051801">
    <property type="entry name" value="GH28_Enzymes"/>
</dbReference>
<dbReference type="RefSeq" id="WP_186505967.1">
    <property type="nucleotide sequence ID" value="NZ_JACNEP010000004.1"/>
</dbReference>
<proteinExistence type="inferred from homology"/>
<evidence type="ECO:0000256" key="4">
    <source>
        <dbReference type="RuleBase" id="RU361169"/>
    </source>
</evidence>
<gene>
    <name evidence="5" type="ORF">H8B19_06360</name>
</gene>
<sequence length="467" mass="51748">MIEHLNRRQFLKLTSAMGVLPFIPSCVLQKTYWAKAEKIQHQLGAPTIPRREFNLDEYGAKGDGLFKNTQVFEAAIKACAAAGGGRVIVPKGRYLTGAIELTSNVELHLQAEAELLFSTEPNDYPKVLSRYEGVELYNYSPLIYAYKAQNIALTGRGLINGQAADENWWSWCGSPKFGWQPGMPRQTEDRNALFDMAEAGVAVEKRQFGHGHFLRPSMVEFYQCENVLIEDVTLKDSPFWNIHPVLSRNVTVRGVTVTGHGPNNDGCNPESVNGMLIENCLFDTGDDCIAIKSGRNADGRRLMIASENIVIRHCRMRAGHGGVVIGSEISGGVRNVFVEHCQMDSPELWYALRFKNNAMRGGVIEDIYVRDVTVGQVKFAAITCDFNYEEGANGEFTPQLNNLQVDNLKVKHAIRVLDSQGLDNAPIRGIRLTDCQFNGVTQASIVKNTQQLILDNVAVNGKPVSSL</sequence>
<organism evidence="5 6">
    <name type="scientific">Neptunicella marina</name>
    <dbReference type="NCBI Taxonomy" id="2125989"/>
    <lineage>
        <taxon>Bacteria</taxon>
        <taxon>Pseudomonadati</taxon>
        <taxon>Pseudomonadota</taxon>
        <taxon>Gammaproteobacteria</taxon>
        <taxon>Alteromonadales</taxon>
        <taxon>Alteromonadaceae</taxon>
        <taxon>Neptunicella</taxon>
    </lineage>
</organism>
<dbReference type="InterPro" id="IPR012334">
    <property type="entry name" value="Pectin_lyas_fold"/>
</dbReference>
<dbReference type="Pfam" id="PF00295">
    <property type="entry name" value="Glyco_hydro_28"/>
    <property type="match status" value="1"/>
</dbReference>
<comment type="similarity">
    <text evidence="1 4">Belongs to the glycosyl hydrolase 28 family.</text>
</comment>
<dbReference type="Gene3D" id="2.160.20.10">
    <property type="entry name" value="Single-stranded right-handed beta-helix, Pectin lyase-like"/>
    <property type="match status" value="1"/>
</dbReference>
<dbReference type="GO" id="GO:0004650">
    <property type="term" value="F:polygalacturonase activity"/>
    <property type="evidence" value="ECO:0007669"/>
    <property type="project" value="InterPro"/>
</dbReference>
<comment type="caution">
    <text evidence="5">The sequence shown here is derived from an EMBL/GenBank/DDBJ whole genome shotgun (WGS) entry which is preliminary data.</text>
</comment>
<dbReference type="EMBL" id="JACNEP010000004">
    <property type="protein sequence ID" value="MBC3765492.1"/>
    <property type="molecule type" value="Genomic_DNA"/>
</dbReference>
<dbReference type="InterPro" id="IPR006311">
    <property type="entry name" value="TAT_signal"/>
</dbReference>
<evidence type="ECO:0000313" key="6">
    <source>
        <dbReference type="Proteomes" id="UP000601768"/>
    </source>
</evidence>
<evidence type="ECO:0000256" key="2">
    <source>
        <dbReference type="ARBA" id="ARBA00022801"/>
    </source>
</evidence>
<dbReference type="PANTHER" id="PTHR31339">
    <property type="entry name" value="PECTIN LYASE-RELATED"/>
    <property type="match status" value="1"/>
</dbReference>
<reference evidence="5" key="2">
    <citation type="submission" date="2020-08" db="EMBL/GenBank/DDBJ databases">
        <authorList>
            <person name="Lai Q."/>
        </authorList>
    </citation>
    <scope>NUCLEOTIDE SEQUENCE</scope>
    <source>
        <strain evidence="5">S27-2</strain>
    </source>
</reference>
<dbReference type="InterPro" id="IPR006626">
    <property type="entry name" value="PbH1"/>
</dbReference>
<protein>
    <submittedName>
        <fullName evidence="5">Glycoside hydrolase family 28 protein</fullName>
    </submittedName>
</protein>
<name>A0A8J6ITH0_9ALTE</name>
<reference evidence="5" key="1">
    <citation type="journal article" date="2018" name="Int. J. Syst. Evol. Microbiol.">
        <title>Neptunicella marina gen. nov., sp. nov., isolated from surface seawater.</title>
        <authorList>
            <person name="Liu X."/>
            <person name="Lai Q."/>
            <person name="Du Y."/>
            <person name="Zhang X."/>
            <person name="Liu Z."/>
            <person name="Sun F."/>
            <person name="Shao Z."/>
        </authorList>
    </citation>
    <scope>NUCLEOTIDE SEQUENCE</scope>
    <source>
        <strain evidence="5">S27-2</strain>
    </source>
</reference>
<keyword evidence="6" id="KW-1185">Reference proteome</keyword>
<dbReference type="PANTHER" id="PTHR31339:SF9">
    <property type="entry name" value="PLASMIN AND FIBRONECTIN-BINDING PROTEIN A"/>
    <property type="match status" value="1"/>
</dbReference>
<accession>A0A8J6ITH0</accession>
<dbReference type="InterPro" id="IPR011050">
    <property type="entry name" value="Pectin_lyase_fold/virulence"/>
</dbReference>
<dbReference type="SUPFAM" id="SSF51126">
    <property type="entry name" value="Pectin lyase-like"/>
    <property type="match status" value="1"/>
</dbReference>
<dbReference type="Proteomes" id="UP000601768">
    <property type="component" value="Unassembled WGS sequence"/>
</dbReference>
<dbReference type="PROSITE" id="PS00502">
    <property type="entry name" value="POLYGALACTURONASE"/>
    <property type="match status" value="1"/>
</dbReference>
<evidence type="ECO:0000256" key="1">
    <source>
        <dbReference type="ARBA" id="ARBA00008834"/>
    </source>
</evidence>
<evidence type="ECO:0000256" key="3">
    <source>
        <dbReference type="ARBA" id="ARBA00023295"/>
    </source>
</evidence>
<keyword evidence="2 4" id="KW-0378">Hydrolase</keyword>
<keyword evidence="3 4" id="KW-0326">Glycosidase</keyword>
<dbReference type="InterPro" id="IPR000743">
    <property type="entry name" value="Glyco_hydro_28"/>
</dbReference>